<keyword evidence="1" id="KW-0812">Transmembrane</keyword>
<dbReference type="AlphaFoldDB" id="A0AAC8UWZ1"/>
<evidence type="ECO:0000256" key="1">
    <source>
        <dbReference type="SAM" id="Phobius"/>
    </source>
</evidence>
<keyword evidence="1" id="KW-1133">Transmembrane helix</keyword>
<name>A0AAC8UWZ1_9LACO</name>
<evidence type="ECO:0000313" key="3">
    <source>
        <dbReference type="Proteomes" id="UP000036000"/>
    </source>
</evidence>
<organism evidence="2 3">
    <name type="scientific">Levilactobacillus koreensis</name>
    <dbReference type="NCBI Taxonomy" id="637971"/>
    <lineage>
        <taxon>Bacteria</taxon>
        <taxon>Bacillati</taxon>
        <taxon>Bacillota</taxon>
        <taxon>Bacilli</taxon>
        <taxon>Lactobacillales</taxon>
        <taxon>Lactobacillaceae</taxon>
        <taxon>Levilactobacillus</taxon>
    </lineage>
</organism>
<dbReference type="InterPro" id="IPR032083">
    <property type="entry name" value="DUF4811"/>
</dbReference>
<keyword evidence="1" id="KW-0472">Membrane</keyword>
<dbReference type="KEGG" id="lko:ABN16_08295"/>
<feature type="transmembrane region" description="Helical" evidence="1">
    <location>
        <begin position="29"/>
        <end position="46"/>
    </location>
</feature>
<dbReference type="Proteomes" id="UP000036000">
    <property type="component" value="Chromosome"/>
</dbReference>
<proteinExistence type="predicted"/>
<keyword evidence="3" id="KW-1185">Reference proteome</keyword>
<dbReference type="Pfam" id="PF16069">
    <property type="entry name" value="DUF4811"/>
    <property type="match status" value="1"/>
</dbReference>
<accession>A0AAC8UWZ1</accession>
<evidence type="ECO:0000313" key="2">
    <source>
        <dbReference type="EMBL" id="AKP64999.1"/>
    </source>
</evidence>
<evidence type="ECO:0008006" key="4">
    <source>
        <dbReference type="Google" id="ProtNLM"/>
    </source>
</evidence>
<dbReference type="RefSeq" id="WP_048734833.1">
    <property type="nucleotide sequence ID" value="NZ_CP012033.1"/>
</dbReference>
<dbReference type="EMBL" id="CP012033">
    <property type="protein sequence ID" value="AKP64999.1"/>
    <property type="molecule type" value="Genomic_DNA"/>
</dbReference>
<gene>
    <name evidence="2" type="ORF">ABN16_08295</name>
</gene>
<protein>
    <recommendedName>
        <fullName evidence="4">DUF4811 domain-containing protein</fullName>
    </recommendedName>
</protein>
<reference evidence="2 3" key="1">
    <citation type="submission" date="2015-07" db="EMBL/GenBank/DDBJ databases">
        <title>Lactobacillus korensis/26-25/ whole genome sequencing.</title>
        <authorList>
            <person name="Kim M.K."/>
            <person name="Im W.-T."/>
            <person name="Srinivasan S."/>
            <person name="Lee J.-J."/>
        </authorList>
    </citation>
    <scope>NUCLEOTIDE SEQUENCE [LARGE SCALE GENOMIC DNA]</scope>
    <source>
        <strain evidence="2 3">26-25</strain>
    </source>
</reference>
<sequence length="249" mass="27767">MILIALFLGIIIFVGGFLLMPTKGQRLTVGGLGLIVLVASATLMIGNDNWHWGMHQHSETTTTNIASISPSKQLNVLVYQPIRKSNTEKVYVYRKATSKRRQHTAASLKTTNCVHYRRVSQAKMITKTTTWRYNNSFWRWLFSWTGTHHELIGHQNTFVLPQSWVTLSAHQAKWLSTAVKQREVAAKATMTQAVTAAVKQKVAADPSLTAQQVAQIKKQAEAMAQQAAQKQAATVLNQLVKQAKAQPVH</sequence>